<dbReference type="Gene3D" id="1.20.120.1490">
    <property type="match status" value="1"/>
</dbReference>
<dbReference type="EMBL" id="CABFNB010000143">
    <property type="protein sequence ID" value="VTZ64890.1"/>
    <property type="molecule type" value="Genomic_DNA"/>
</dbReference>
<name>A0A508X548_9HYPH</name>
<dbReference type="Proteomes" id="UP000507954">
    <property type="component" value="Unassembled WGS sequence"/>
</dbReference>
<proteinExistence type="predicted"/>
<reference evidence="2" key="1">
    <citation type="submission" date="2019-06" db="EMBL/GenBank/DDBJ databases">
        <authorList>
            <person name="Le Quere A."/>
            <person name="Colella S."/>
        </authorList>
    </citation>
    <scope>NUCLEOTIDE SEQUENCE</scope>
    <source>
        <strain evidence="2">EmedicaeMD41</strain>
    </source>
</reference>
<accession>A0A508X548</accession>
<dbReference type="GeneID" id="25010912"/>
<protein>
    <recommendedName>
        <fullName evidence="3">Periplasmic heavy metal sensor</fullName>
    </recommendedName>
</protein>
<dbReference type="AlphaFoldDB" id="A0A508X548"/>
<feature type="chain" id="PRO_5021384875" description="Periplasmic heavy metal sensor" evidence="1">
    <location>
        <begin position="20"/>
        <end position="172"/>
    </location>
</feature>
<evidence type="ECO:0008006" key="3">
    <source>
        <dbReference type="Google" id="ProtNLM"/>
    </source>
</evidence>
<sequence>MKSLIPALVASLLSLPAAANEEHIHSSPYAGQQMRETKSLSPDDIAELERGGGWGLAKAAELNGMPGPSHVLKMKRELGLTPDQEALTRSIFETMRHEATAEGKRLIAEEALLEVGFRERSLDRDSLEDRLRQIELSRSKLRYIHLAAHLDMFRVLEEAQIKRYNELRGYVR</sequence>
<evidence type="ECO:0000256" key="1">
    <source>
        <dbReference type="SAM" id="SignalP"/>
    </source>
</evidence>
<organism evidence="2">
    <name type="scientific">Sinorhizobium medicae</name>
    <dbReference type="NCBI Taxonomy" id="110321"/>
    <lineage>
        <taxon>Bacteria</taxon>
        <taxon>Pseudomonadati</taxon>
        <taxon>Pseudomonadota</taxon>
        <taxon>Alphaproteobacteria</taxon>
        <taxon>Hyphomicrobiales</taxon>
        <taxon>Rhizobiaceae</taxon>
        <taxon>Sinorhizobium/Ensifer group</taxon>
        <taxon>Sinorhizobium</taxon>
    </lineage>
</organism>
<keyword evidence="1" id="KW-0732">Signal</keyword>
<feature type="signal peptide" evidence="1">
    <location>
        <begin position="1"/>
        <end position="19"/>
    </location>
</feature>
<gene>
    <name evidence="2" type="ORF">EMEDMD4_730018</name>
</gene>
<evidence type="ECO:0000313" key="2">
    <source>
        <dbReference type="EMBL" id="VTZ64890.1"/>
    </source>
</evidence>
<dbReference type="RefSeq" id="WP_015241514.1">
    <property type="nucleotide sequence ID" value="NZ_CABFNB010000143.1"/>
</dbReference>